<dbReference type="AlphaFoldDB" id="A0A0S4TKJ7"/>
<keyword evidence="3" id="KW-1185">Reference proteome</keyword>
<protein>
    <submittedName>
        <fullName evidence="1">Uncharacterized protein</fullName>
    </submittedName>
</protein>
<gene>
    <name evidence="1" type="ORF">CHUDEA8_3730</name>
    <name evidence="2" type="ORF">GY17_00000817</name>
</gene>
<dbReference type="VEuPathDB" id="CryptoDB:Chro.80430"/>
<dbReference type="OrthoDB" id="341277at2759"/>
<dbReference type="Proteomes" id="UP000199752">
    <property type="component" value="Chromosome 8"/>
</dbReference>
<dbReference type="EMBL" id="JTAI01000002">
    <property type="protein sequence ID" value="PPS97998.1"/>
    <property type="molecule type" value="Genomic_DNA"/>
</dbReference>
<dbReference type="VEuPathDB" id="CryptoDB:GY17_00000817"/>
<reference evidence="2 3" key="3">
    <citation type="submission" date="2017-10" db="EMBL/GenBank/DDBJ databases">
        <title>Consistent, comparative and evidence-based genome annotation and re-annotation for the closely-related species, Cryptosporidium parvum, C. hominis and C. tyzzeri.</title>
        <authorList>
            <person name="Baptista R.P."/>
            <person name="Li Y."/>
            <person name="Sateriale A."/>
            <person name="Striepen B."/>
            <person name="Kissinger J.C."/>
        </authorList>
    </citation>
    <scope>NUCLEOTIDE SEQUENCE [LARGE SCALE GENOMIC DNA]</scope>
    <source>
        <strain evidence="2">30976</strain>
    </source>
</reference>
<sequence>MESIVNTINNISGKICCLNNYFLRDEEHKSNEVYQDVNDYYSFFNTKHNLINNDVFERSLFTSIGHGNEYLELSRNNKLFGSPVSLKSYVQKSKNQIKQHIFEHLEISKCDNPIKTGCHFNEPINYYKASEMERSVIIPRSKFVSHSSNPPINKDFNVQNSNKIKIPYEPNTSITRLKANKAEEKGIKEYQISKKNYLEIPTVNRLQVQSNPLLSKVNENQIQKTPSMPTIKQYKPASRCPEPIKLDNKGLNNENNKVFLTKYGGYLLGL</sequence>
<dbReference type="Proteomes" id="UP001429100">
    <property type="component" value="Unassembled WGS sequence"/>
</dbReference>
<reference evidence="1" key="2">
    <citation type="submission" date="2015-08" db="EMBL/GenBank/DDBJ databases">
        <authorList>
            <person name="Babu N.S."/>
            <person name="Beckwith C.J."/>
            <person name="Beseler K.G."/>
            <person name="Brison A."/>
            <person name="Carone J.V."/>
            <person name="Caskin T.P."/>
            <person name="Diamond M."/>
            <person name="Durham M.E."/>
            <person name="Foxe J.M."/>
            <person name="Go M."/>
            <person name="Henderson B.A."/>
            <person name="Jones I.B."/>
            <person name="McGettigan J.A."/>
            <person name="Micheletti S.J."/>
            <person name="Nasrallah M.E."/>
            <person name="Ortiz D."/>
            <person name="Piller C.R."/>
            <person name="Privatt S.R."/>
            <person name="Schneider S.L."/>
            <person name="Sharp S."/>
            <person name="Smith T.C."/>
            <person name="Stanton J.D."/>
            <person name="Ullery H.E."/>
            <person name="Wilson R.J."/>
            <person name="Serrano M.G."/>
            <person name="Buck G."/>
            <person name="Lee V."/>
            <person name="Wang Y."/>
            <person name="Carvalho R."/>
            <person name="Voegtly L."/>
            <person name="Shi R."/>
            <person name="Duckworth R."/>
            <person name="Johnson A."/>
            <person name="Loviza R."/>
            <person name="Walstead R."/>
            <person name="Shah Z."/>
            <person name="Kiflezghi M."/>
            <person name="Wade K."/>
            <person name="Ball S.L."/>
            <person name="Bradley K.W."/>
            <person name="Asai D.J."/>
            <person name="Bowman C.A."/>
            <person name="Russell D.A."/>
            <person name="Pope W.H."/>
            <person name="Jacobs-Sera D."/>
            <person name="Hendrix R.W."/>
            <person name="Hatfull G.F."/>
        </authorList>
    </citation>
    <scope>NUCLEOTIDE SEQUENCE [LARGE SCALE GENOMIC DNA]</scope>
</reference>
<dbReference type="VEuPathDB" id="CryptoDB:CHUDEA8_3730"/>
<evidence type="ECO:0000313" key="1">
    <source>
        <dbReference type="EMBL" id="CUV07926.1"/>
    </source>
</evidence>
<organism evidence="1">
    <name type="scientific">Cryptosporidium hominis</name>
    <dbReference type="NCBI Taxonomy" id="237895"/>
    <lineage>
        <taxon>Eukaryota</taxon>
        <taxon>Sar</taxon>
        <taxon>Alveolata</taxon>
        <taxon>Apicomplexa</taxon>
        <taxon>Conoidasida</taxon>
        <taxon>Coccidia</taxon>
        <taxon>Eucoccidiorida</taxon>
        <taxon>Eimeriorina</taxon>
        <taxon>Cryptosporidiidae</taxon>
        <taxon>Cryptosporidium</taxon>
    </lineage>
</organism>
<evidence type="ECO:0000313" key="3">
    <source>
        <dbReference type="Proteomes" id="UP001429100"/>
    </source>
</evidence>
<proteinExistence type="predicted"/>
<reference evidence="2 3" key="1">
    <citation type="submission" date="2014-11" db="EMBL/GenBank/DDBJ databases">
        <title>Comparative genomic analysis of Cryptosporidium hominis reveals occurrence of genetic recombination in virulent subtypes.</title>
        <authorList>
            <person name="Guo Y."/>
            <person name="Tang K."/>
            <person name="Frace M."/>
            <person name="Li N."/>
            <person name="Roellig D.M."/>
            <person name="Sammons S."/>
            <person name="Knipe K."/>
            <person name="Rowe L."/>
            <person name="Feng Y."/>
            <person name="Xiao L."/>
        </authorList>
    </citation>
    <scope>NUCLEOTIDE SEQUENCE [LARGE SCALE GENOMIC DNA]</scope>
    <source>
        <strain evidence="2">30976</strain>
    </source>
</reference>
<evidence type="ECO:0000313" key="2">
    <source>
        <dbReference type="EMBL" id="PPS97998.1"/>
    </source>
</evidence>
<dbReference type="EMBL" id="LN877954">
    <property type="protein sequence ID" value="CUV07926.1"/>
    <property type="molecule type" value="Genomic_DNA"/>
</dbReference>
<accession>A0A0S4TKJ7</accession>
<dbReference type="VEuPathDB" id="CryptoDB:ChTU502y2012_405g0345"/>
<name>A0A0S4TKJ7_CRYHO</name>